<dbReference type="InterPro" id="IPR011701">
    <property type="entry name" value="MFS"/>
</dbReference>
<evidence type="ECO:0000256" key="4">
    <source>
        <dbReference type="ARBA" id="ARBA00022989"/>
    </source>
</evidence>
<evidence type="ECO:0000256" key="3">
    <source>
        <dbReference type="ARBA" id="ARBA00022692"/>
    </source>
</evidence>
<evidence type="ECO:0000256" key="2">
    <source>
        <dbReference type="ARBA" id="ARBA00022475"/>
    </source>
</evidence>
<comment type="caution">
    <text evidence="7">The sequence shown here is derived from an EMBL/GenBank/DDBJ whole genome shotgun (WGS) entry which is preliminary data.</text>
</comment>
<evidence type="ECO:0000313" key="7">
    <source>
        <dbReference type="EMBL" id="GII48163.1"/>
    </source>
</evidence>
<dbReference type="AlphaFoldDB" id="A0A8J3ULQ6"/>
<dbReference type="PANTHER" id="PTHR43124:SF3">
    <property type="entry name" value="CHLORAMPHENICOL EFFLUX PUMP RV0191"/>
    <property type="match status" value="1"/>
</dbReference>
<gene>
    <name evidence="7" type="ORF">Psi02_45870</name>
</gene>
<reference evidence="7" key="1">
    <citation type="submission" date="2021-01" db="EMBL/GenBank/DDBJ databases">
        <title>Whole genome shotgun sequence of Planotetraspora silvatica NBRC 100141.</title>
        <authorList>
            <person name="Komaki H."/>
            <person name="Tamura T."/>
        </authorList>
    </citation>
    <scope>NUCLEOTIDE SEQUENCE</scope>
    <source>
        <strain evidence="7">NBRC 100141</strain>
    </source>
</reference>
<dbReference type="EMBL" id="BOOQ01000030">
    <property type="protein sequence ID" value="GII48163.1"/>
    <property type="molecule type" value="Genomic_DNA"/>
</dbReference>
<keyword evidence="8" id="KW-1185">Reference proteome</keyword>
<dbReference type="PANTHER" id="PTHR43124">
    <property type="entry name" value="PURINE EFFLUX PUMP PBUE"/>
    <property type="match status" value="1"/>
</dbReference>
<keyword evidence="3 6" id="KW-0812">Transmembrane</keyword>
<dbReference type="Pfam" id="PF07690">
    <property type="entry name" value="MFS_1"/>
    <property type="match status" value="1"/>
</dbReference>
<evidence type="ECO:0000256" key="1">
    <source>
        <dbReference type="ARBA" id="ARBA00004651"/>
    </source>
</evidence>
<evidence type="ECO:0000256" key="5">
    <source>
        <dbReference type="ARBA" id="ARBA00023136"/>
    </source>
</evidence>
<feature type="transmembrane region" description="Helical" evidence="6">
    <location>
        <begin position="75"/>
        <end position="95"/>
    </location>
</feature>
<feature type="transmembrane region" description="Helical" evidence="6">
    <location>
        <begin position="23"/>
        <end position="44"/>
    </location>
</feature>
<evidence type="ECO:0000313" key="8">
    <source>
        <dbReference type="Proteomes" id="UP000644610"/>
    </source>
</evidence>
<accession>A0A8J3ULQ6</accession>
<feature type="transmembrane region" description="Helical" evidence="6">
    <location>
        <begin position="51"/>
        <end position="69"/>
    </location>
</feature>
<proteinExistence type="predicted"/>
<dbReference type="InterPro" id="IPR050189">
    <property type="entry name" value="MFS_Efflux_Transporters"/>
</dbReference>
<evidence type="ECO:0000256" key="6">
    <source>
        <dbReference type="SAM" id="Phobius"/>
    </source>
</evidence>
<comment type="subcellular location">
    <subcellularLocation>
        <location evidence="1">Cell membrane</location>
        <topology evidence="1">Multi-pass membrane protein</topology>
    </subcellularLocation>
</comment>
<keyword evidence="5 6" id="KW-0472">Membrane</keyword>
<dbReference type="Proteomes" id="UP000644610">
    <property type="component" value="Unassembled WGS sequence"/>
</dbReference>
<evidence type="ECO:0008006" key="9">
    <source>
        <dbReference type="Google" id="ProtNLM"/>
    </source>
</evidence>
<sequence>MFATYAYLASLTTHVMGLEESSVMWVLALCGVGMTIGVAAAGPLTDRAPWPTAYAGLGGLAVVLVAFFFTAHITWAAMVMVVLLGAAGFLMTAPLQTMVIRFASDAPTLASASNHSAFNLANAGGVWLGGVAIASGWGWTSCALVGAGLAAIGLIVALSAGHRSLSEDFSVHCARRSLGRHRVP</sequence>
<feature type="transmembrane region" description="Helical" evidence="6">
    <location>
        <begin position="143"/>
        <end position="161"/>
    </location>
</feature>
<dbReference type="InterPro" id="IPR036259">
    <property type="entry name" value="MFS_trans_sf"/>
</dbReference>
<keyword evidence="4 6" id="KW-1133">Transmembrane helix</keyword>
<protein>
    <recommendedName>
        <fullName evidence="9">MFS transporter</fullName>
    </recommendedName>
</protein>
<dbReference type="GO" id="GO:0005886">
    <property type="term" value="C:plasma membrane"/>
    <property type="evidence" value="ECO:0007669"/>
    <property type="project" value="UniProtKB-SubCell"/>
</dbReference>
<dbReference type="RefSeq" id="WP_239095080.1">
    <property type="nucleotide sequence ID" value="NZ_BAAAKY010000045.1"/>
</dbReference>
<dbReference type="Gene3D" id="1.20.1250.20">
    <property type="entry name" value="MFS general substrate transporter like domains"/>
    <property type="match status" value="1"/>
</dbReference>
<organism evidence="7 8">
    <name type="scientific">Planotetraspora silvatica</name>
    <dbReference type="NCBI Taxonomy" id="234614"/>
    <lineage>
        <taxon>Bacteria</taxon>
        <taxon>Bacillati</taxon>
        <taxon>Actinomycetota</taxon>
        <taxon>Actinomycetes</taxon>
        <taxon>Streptosporangiales</taxon>
        <taxon>Streptosporangiaceae</taxon>
        <taxon>Planotetraspora</taxon>
    </lineage>
</organism>
<keyword evidence="2" id="KW-1003">Cell membrane</keyword>
<dbReference type="SUPFAM" id="SSF103473">
    <property type="entry name" value="MFS general substrate transporter"/>
    <property type="match status" value="1"/>
</dbReference>
<dbReference type="GO" id="GO:0022857">
    <property type="term" value="F:transmembrane transporter activity"/>
    <property type="evidence" value="ECO:0007669"/>
    <property type="project" value="InterPro"/>
</dbReference>
<feature type="transmembrane region" description="Helical" evidence="6">
    <location>
        <begin position="116"/>
        <end position="137"/>
    </location>
</feature>
<name>A0A8J3ULQ6_9ACTN</name>